<evidence type="ECO:0000256" key="1">
    <source>
        <dbReference type="SAM" id="MobiDB-lite"/>
    </source>
</evidence>
<sequence length="381" mass="42055">MPQKKKNPGPSQPKEKRPPLTHFLCLPLVNSISLPQFESSFAAFKDAIPPTRPDQTAPWQEPRPLIPHGAVRPIGTLHLTLGVMSLASQERLDGAIRFLQSLDLVSLMREAESIARSCTKGKPTSPLVQAGQQDEPAPDPFTISLESLHALPRARSATVLHAAPVDSTSRLYPFCEILRDKFAEAGFLKIEYKKDPPPEPTTYTQASTTIPEDTAQPIPRSGTTAPPNKPKHRPLLLHATVVNTIYIKGRSRGGGASGSHRKNQYSFDARDMLTHFRDYYVDSARTMPRSPAIAVPADDSDSSEDRSEKEYSFPDNSASSENPFIWAKGFPLESVCICEMGAKKLEPEAADEDGLNARLQEKYRVVATRRLDFQPLCIPPV</sequence>
<dbReference type="STRING" id="1220188.A0A4S3JLP3"/>
<feature type="compositionally biased region" description="Polar residues" evidence="1">
    <location>
        <begin position="201"/>
        <end position="211"/>
    </location>
</feature>
<keyword evidence="5" id="KW-1185">Reference proteome</keyword>
<dbReference type="Proteomes" id="UP000324241">
    <property type="component" value="Unassembled WGS sequence"/>
</dbReference>
<dbReference type="GO" id="GO:0005634">
    <property type="term" value="C:nucleus"/>
    <property type="evidence" value="ECO:0007669"/>
    <property type="project" value="TreeGrafter"/>
</dbReference>
<name>A0A4S3JLP3_9EURO</name>
<dbReference type="Gene3D" id="3.90.1140.10">
    <property type="entry name" value="Cyclic phosphodiesterase"/>
    <property type="match status" value="1"/>
</dbReference>
<dbReference type="VEuPathDB" id="FungiDB:EYZ11_004923"/>
<evidence type="ECO:0000313" key="3">
    <source>
        <dbReference type="EMBL" id="KAA8648776.1"/>
    </source>
</evidence>
<evidence type="ECO:0000259" key="2">
    <source>
        <dbReference type="Pfam" id="PF10469"/>
    </source>
</evidence>
<feature type="region of interest" description="Disordered" evidence="1">
    <location>
        <begin position="193"/>
        <end position="232"/>
    </location>
</feature>
<evidence type="ECO:0000313" key="5">
    <source>
        <dbReference type="Proteomes" id="UP000308092"/>
    </source>
</evidence>
<reference evidence="4 5" key="1">
    <citation type="submission" date="2019-03" db="EMBL/GenBank/DDBJ databases">
        <title>The genome sequence of a newly discovered highly antifungal drug resistant Aspergillus species, Aspergillus tanneri NIH 1004.</title>
        <authorList>
            <person name="Mounaud S."/>
            <person name="Singh I."/>
            <person name="Joardar V."/>
            <person name="Pakala S."/>
            <person name="Pakala S."/>
            <person name="Venepally P."/>
            <person name="Hoover J."/>
            <person name="Nierman W."/>
            <person name="Chung J."/>
            <person name="Losada L."/>
        </authorList>
    </citation>
    <scope>NUCLEOTIDE SEQUENCE [LARGE SCALE GENOMIC DNA]</scope>
    <source>
        <strain evidence="4 5">NIH1004</strain>
    </source>
</reference>
<dbReference type="GO" id="GO:0006307">
    <property type="term" value="P:DNA alkylation repair"/>
    <property type="evidence" value="ECO:0007669"/>
    <property type="project" value="InterPro"/>
</dbReference>
<dbReference type="Proteomes" id="UP000308092">
    <property type="component" value="Unassembled WGS sequence"/>
</dbReference>
<organism evidence="4 5">
    <name type="scientific">Aspergillus tanneri</name>
    <dbReference type="NCBI Taxonomy" id="1220188"/>
    <lineage>
        <taxon>Eukaryota</taxon>
        <taxon>Fungi</taxon>
        <taxon>Dikarya</taxon>
        <taxon>Ascomycota</taxon>
        <taxon>Pezizomycotina</taxon>
        <taxon>Eurotiomycetes</taxon>
        <taxon>Eurotiomycetidae</taxon>
        <taxon>Eurotiales</taxon>
        <taxon>Aspergillaceae</taxon>
        <taxon>Aspergillus</taxon>
        <taxon>Aspergillus subgen. Circumdati</taxon>
    </lineage>
</organism>
<feature type="compositionally biased region" description="Basic and acidic residues" evidence="1">
    <location>
        <begin position="303"/>
        <end position="312"/>
    </location>
</feature>
<dbReference type="InterPro" id="IPR019510">
    <property type="entry name" value="AKAP7-like_phosphoesterase"/>
</dbReference>
<comment type="caution">
    <text evidence="4">The sequence shown here is derived from an EMBL/GenBank/DDBJ whole genome shotgun (WGS) entry which is preliminary data.</text>
</comment>
<dbReference type="OrthoDB" id="277832at2759"/>
<dbReference type="EMBL" id="SOSA01000150">
    <property type="protein sequence ID" value="THC95608.1"/>
    <property type="molecule type" value="Genomic_DNA"/>
</dbReference>
<dbReference type="EMBL" id="QUQM01000003">
    <property type="protein sequence ID" value="KAA8648776.1"/>
    <property type="molecule type" value="Genomic_DNA"/>
</dbReference>
<accession>A0A4S3JLP3</accession>
<dbReference type="RefSeq" id="XP_033428137.1">
    <property type="nucleotide sequence ID" value="XM_033569331.1"/>
</dbReference>
<dbReference type="PANTHER" id="PTHR13360">
    <property type="entry name" value="ACTIVATING SIGNAL COINTEGRATOR 1 COMPLEX SUBUNIT 1"/>
    <property type="match status" value="1"/>
</dbReference>
<proteinExistence type="predicted"/>
<feature type="region of interest" description="Disordered" evidence="1">
    <location>
        <begin position="290"/>
        <end position="317"/>
    </location>
</feature>
<dbReference type="InterPro" id="IPR009210">
    <property type="entry name" value="ASCC1"/>
</dbReference>
<dbReference type="GO" id="GO:0006355">
    <property type="term" value="P:regulation of DNA-templated transcription"/>
    <property type="evidence" value="ECO:0007669"/>
    <property type="project" value="TreeGrafter"/>
</dbReference>
<dbReference type="PANTHER" id="PTHR13360:SF1">
    <property type="entry name" value="ACTIVATING SIGNAL COINTEGRATOR 1 COMPLEX SUBUNIT 1"/>
    <property type="match status" value="1"/>
</dbReference>
<protein>
    <recommendedName>
        <fullName evidence="2">A-kinase anchor protein 7-like phosphoesterase domain-containing protein</fullName>
    </recommendedName>
</protein>
<reference evidence="3 6" key="2">
    <citation type="submission" date="2019-08" db="EMBL/GenBank/DDBJ databases">
        <title>The genome sequence of a newly discovered highly antifungal drug resistant Aspergillus species, Aspergillus tanneri NIH 1004.</title>
        <authorList>
            <person name="Mounaud S."/>
            <person name="Singh I."/>
            <person name="Joardar V."/>
            <person name="Pakala S."/>
            <person name="Pakala S."/>
            <person name="Venepally P."/>
            <person name="Chung J.K."/>
            <person name="Losada L."/>
            <person name="Nierman W.C."/>
        </authorList>
    </citation>
    <scope>NUCLEOTIDE SEQUENCE [LARGE SCALE GENOMIC DNA]</scope>
    <source>
        <strain evidence="3 6">NIH1004</strain>
    </source>
</reference>
<dbReference type="GeneID" id="54327363"/>
<evidence type="ECO:0000313" key="6">
    <source>
        <dbReference type="Proteomes" id="UP000324241"/>
    </source>
</evidence>
<dbReference type="Pfam" id="PF10469">
    <property type="entry name" value="AKAP7_NLS"/>
    <property type="match status" value="1"/>
</dbReference>
<evidence type="ECO:0000313" key="4">
    <source>
        <dbReference type="EMBL" id="THC95608.1"/>
    </source>
</evidence>
<feature type="domain" description="A-kinase anchor protein 7-like phosphoesterase" evidence="2">
    <location>
        <begin position="21"/>
        <end position="280"/>
    </location>
</feature>
<gene>
    <name evidence="3" type="ORF">ATNIH1004_004661</name>
    <name evidence="4" type="ORF">EYZ11_004923</name>
</gene>
<dbReference type="AlphaFoldDB" id="A0A4S3JLP3"/>